<dbReference type="InterPro" id="IPR052578">
    <property type="entry name" value="PI_Transfer_CRAL-TRIO"/>
</dbReference>
<feature type="compositionally biased region" description="Polar residues" evidence="1">
    <location>
        <begin position="414"/>
        <end position="429"/>
    </location>
</feature>
<keyword evidence="4" id="KW-1185">Reference proteome</keyword>
<dbReference type="PROSITE" id="PS50191">
    <property type="entry name" value="CRAL_TRIO"/>
    <property type="match status" value="1"/>
</dbReference>
<feature type="region of interest" description="Disordered" evidence="1">
    <location>
        <begin position="1"/>
        <end position="107"/>
    </location>
</feature>
<evidence type="ECO:0000259" key="2">
    <source>
        <dbReference type="PROSITE" id="PS50191"/>
    </source>
</evidence>
<feature type="compositionally biased region" description="Basic and acidic residues" evidence="1">
    <location>
        <begin position="565"/>
        <end position="578"/>
    </location>
</feature>
<accession>A0A316US04</accession>
<reference evidence="3 4" key="1">
    <citation type="journal article" date="2018" name="Mol. Biol. Evol.">
        <title>Broad Genomic Sampling Reveals a Smut Pathogenic Ancestry of the Fungal Clade Ustilaginomycotina.</title>
        <authorList>
            <person name="Kijpornyongpan T."/>
            <person name="Mondo S.J."/>
            <person name="Barry K."/>
            <person name="Sandor L."/>
            <person name="Lee J."/>
            <person name="Lipzen A."/>
            <person name="Pangilinan J."/>
            <person name="LaButti K."/>
            <person name="Hainaut M."/>
            <person name="Henrissat B."/>
            <person name="Grigoriev I.V."/>
            <person name="Spatafora J.W."/>
            <person name="Aime M.C."/>
        </authorList>
    </citation>
    <scope>NUCLEOTIDE SEQUENCE [LARGE SCALE GENOMIC DNA]</scope>
    <source>
        <strain evidence="3 4">MCA 5214</strain>
    </source>
</reference>
<feature type="compositionally biased region" description="Low complexity" evidence="1">
    <location>
        <begin position="523"/>
        <end position="535"/>
    </location>
</feature>
<dbReference type="SMART" id="SM00516">
    <property type="entry name" value="SEC14"/>
    <property type="match status" value="1"/>
</dbReference>
<evidence type="ECO:0000313" key="3">
    <source>
        <dbReference type="EMBL" id="PWN28100.1"/>
    </source>
</evidence>
<name>A0A316US04_9BASI</name>
<dbReference type="SUPFAM" id="SSF52087">
    <property type="entry name" value="CRAL/TRIO domain"/>
    <property type="match status" value="1"/>
</dbReference>
<dbReference type="CDD" id="cd00170">
    <property type="entry name" value="SEC14"/>
    <property type="match status" value="1"/>
</dbReference>
<proteinExistence type="predicted"/>
<dbReference type="InterPro" id="IPR016155">
    <property type="entry name" value="Mopterin_synth/thiamin_S_b"/>
</dbReference>
<dbReference type="Gene3D" id="3.10.20.30">
    <property type="match status" value="1"/>
</dbReference>
<feature type="region of interest" description="Disordered" evidence="1">
    <location>
        <begin position="409"/>
        <end position="478"/>
    </location>
</feature>
<dbReference type="STRING" id="1569628.A0A316US04"/>
<dbReference type="InterPro" id="IPR003749">
    <property type="entry name" value="ThiS/MoaD-like"/>
</dbReference>
<dbReference type="Pfam" id="PF03765">
    <property type="entry name" value="CRAL_TRIO_N"/>
    <property type="match status" value="1"/>
</dbReference>
<feature type="compositionally biased region" description="Polar residues" evidence="1">
    <location>
        <begin position="579"/>
        <end position="589"/>
    </location>
</feature>
<dbReference type="PANTHER" id="PTHR45824">
    <property type="entry name" value="GH16843P"/>
    <property type="match status" value="1"/>
</dbReference>
<dbReference type="EMBL" id="KZ819666">
    <property type="protein sequence ID" value="PWN28100.1"/>
    <property type="molecule type" value="Genomic_DNA"/>
</dbReference>
<evidence type="ECO:0000313" key="4">
    <source>
        <dbReference type="Proteomes" id="UP000245884"/>
    </source>
</evidence>
<gene>
    <name evidence="3" type="ORF">BDZ90DRAFT_231861</name>
</gene>
<organism evidence="3 4">
    <name type="scientific">Jaminaea rosea</name>
    <dbReference type="NCBI Taxonomy" id="1569628"/>
    <lineage>
        <taxon>Eukaryota</taxon>
        <taxon>Fungi</taxon>
        <taxon>Dikarya</taxon>
        <taxon>Basidiomycota</taxon>
        <taxon>Ustilaginomycotina</taxon>
        <taxon>Exobasidiomycetes</taxon>
        <taxon>Microstromatales</taxon>
        <taxon>Microstromatales incertae sedis</taxon>
        <taxon>Jaminaea</taxon>
    </lineage>
</organism>
<protein>
    <recommendedName>
        <fullName evidence="2">CRAL-TRIO domain-containing protein</fullName>
    </recommendedName>
</protein>
<dbReference type="InterPro" id="IPR001251">
    <property type="entry name" value="CRAL-TRIO_dom"/>
</dbReference>
<dbReference type="RefSeq" id="XP_025362712.1">
    <property type="nucleotide sequence ID" value="XM_025506031.1"/>
</dbReference>
<dbReference type="Gene3D" id="3.40.525.10">
    <property type="entry name" value="CRAL-TRIO lipid binding domain"/>
    <property type="match status" value="1"/>
</dbReference>
<dbReference type="CDD" id="cd00754">
    <property type="entry name" value="Ubl_MoaD"/>
    <property type="match status" value="1"/>
</dbReference>
<dbReference type="InterPro" id="IPR012675">
    <property type="entry name" value="Beta-grasp_dom_sf"/>
</dbReference>
<dbReference type="SUPFAM" id="SSF46938">
    <property type="entry name" value="CRAL/TRIO N-terminal domain"/>
    <property type="match status" value="1"/>
</dbReference>
<dbReference type="InterPro" id="IPR011074">
    <property type="entry name" value="CRAL/TRIO_N_dom"/>
</dbReference>
<dbReference type="SMART" id="SM01100">
    <property type="entry name" value="CRAL_TRIO_N"/>
    <property type="match status" value="1"/>
</dbReference>
<dbReference type="Pfam" id="PF00650">
    <property type="entry name" value="CRAL_TRIO"/>
    <property type="match status" value="1"/>
</dbReference>
<dbReference type="InterPro" id="IPR036273">
    <property type="entry name" value="CRAL/TRIO_N_dom_sf"/>
</dbReference>
<feature type="region of interest" description="Disordered" evidence="1">
    <location>
        <begin position="523"/>
        <end position="589"/>
    </location>
</feature>
<dbReference type="OrthoDB" id="75724at2759"/>
<dbReference type="Proteomes" id="UP000245884">
    <property type="component" value="Unassembled WGS sequence"/>
</dbReference>
<dbReference type="SUPFAM" id="SSF54285">
    <property type="entry name" value="MoaD/ThiS"/>
    <property type="match status" value="1"/>
</dbReference>
<dbReference type="GO" id="GO:0008526">
    <property type="term" value="F:phosphatidylinositol transfer activity"/>
    <property type="evidence" value="ECO:0007669"/>
    <property type="project" value="TreeGrafter"/>
</dbReference>
<feature type="domain" description="CRAL-TRIO" evidence="2">
    <location>
        <begin position="203"/>
        <end position="343"/>
    </location>
</feature>
<dbReference type="Pfam" id="PF02597">
    <property type="entry name" value="ThiS"/>
    <property type="match status" value="1"/>
</dbReference>
<dbReference type="GeneID" id="37027854"/>
<evidence type="ECO:0000256" key="1">
    <source>
        <dbReference type="SAM" id="MobiDB-lite"/>
    </source>
</evidence>
<dbReference type="InterPro" id="IPR036865">
    <property type="entry name" value="CRAL-TRIO_dom_sf"/>
</dbReference>
<feature type="compositionally biased region" description="Polar residues" evidence="1">
    <location>
        <begin position="26"/>
        <end position="49"/>
    </location>
</feature>
<dbReference type="AlphaFoldDB" id="A0A316US04"/>
<dbReference type="PANTHER" id="PTHR45824:SF29">
    <property type="entry name" value="GH16843P"/>
    <property type="match status" value="1"/>
</dbReference>
<sequence>MSLGREATQVRSRDSVASSKKGATMHGSSKLSQRPSLLSRAYNSMSTRGQKGKESFKETIAKVSSHEDAPSETTAASDPTPAPKSFAGVFHSPEPGCRPKPPAKLTPDQEEKLAEMLKYFRAKDTYPTSLKDPQAEEKAPTEWEKLRMLSRESMLRYLRATKWDLAQAKKRLTDTIAWRREFRVDQLDPNVVEPEARSGKETVLGFDNNARPLHYMHPHRNDTKETPRQMEFAVWILERCIDLMPPGVEQLALLINFDHKSRNPTSISNAKLMLYILQNHYVERLGVALCINVPWVFKAFWSAIQPFIDPVTKSKCKFDEGIKSEVPAAQLSAEYGGDVDPKYNHDAYWPKLVEQCDEIRAKQLKRFKEQCNSEIGASEWVIRGGNDKDSTEQMGKKDIEDIAQEAEDKAALARTQSNAPAEAPTTQISDPAAARQEAIAASKERAEAGKAGKAGVAPVTLPNGHSDDTPADFNQGTADTAVTPSEAFKTPSANVNKNPIDRHFSALNAAPIGTGAACVAGAGAAGSAAGDPAVATNGDKPAATMSSAEPQEHHSDFKTAMNKIFHPDNQHGHDHEKGSTITNGDTTNGASAEARSVTLLLFAAARDAAGRSTMRLDLPSSPSPFPLKDLASLLEAQGSKDKDAEKVKDLPRLQDVLKRSQWSVGQSMVDEDEVDKTMLRGGEEVAVIPPVSGG</sequence>
<feature type="compositionally biased region" description="Basic and acidic residues" evidence="1">
    <location>
        <begin position="51"/>
        <end position="69"/>
    </location>
</feature>